<comment type="caution">
    <text evidence="1">The sequence shown here is derived from an EMBL/GenBank/DDBJ whole genome shotgun (WGS) entry which is preliminary data.</text>
</comment>
<keyword evidence="2" id="KW-1185">Reference proteome</keyword>
<dbReference type="AlphaFoldDB" id="A0A9P6M2D6"/>
<gene>
    <name evidence="1" type="ORF">BGZ65_007890</name>
</gene>
<dbReference type="Proteomes" id="UP000749646">
    <property type="component" value="Unassembled WGS sequence"/>
</dbReference>
<reference evidence="1" key="1">
    <citation type="journal article" date="2020" name="Fungal Divers.">
        <title>Resolving the Mortierellaceae phylogeny through synthesis of multi-gene phylogenetics and phylogenomics.</title>
        <authorList>
            <person name="Vandepol N."/>
            <person name="Liber J."/>
            <person name="Desiro A."/>
            <person name="Na H."/>
            <person name="Kennedy M."/>
            <person name="Barry K."/>
            <person name="Grigoriev I.V."/>
            <person name="Miller A.N."/>
            <person name="O'Donnell K."/>
            <person name="Stajich J.E."/>
            <person name="Bonito G."/>
        </authorList>
    </citation>
    <scope>NUCLEOTIDE SEQUENCE</scope>
    <source>
        <strain evidence="1">MES-2147</strain>
    </source>
</reference>
<evidence type="ECO:0000313" key="1">
    <source>
        <dbReference type="EMBL" id="KAF9962798.1"/>
    </source>
</evidence>
<accession>A0A9P6M2D6</accession>
<dbReference type="EMBL" id="JAAAHW010006354">
    <property type="protein sequence ID" value="KAF9962798.1"/>
    <property type="molecule type" value="Genomic_DNA"/>
</dbReference>
<dbReference type="OrthoDB" id="10251809at2759"/>
<protein>
    <submittedName>
        <fullName evidence="1">Uncharacterized protein</fullName>
    </submittedName>
</protein>
<organism evidence="1 2">
    <name type="scientific">Modicella reniformis</name>
    <dbReference type="NCBI Taxonomy" id="1440133"/>
    <lineage>
        <taxon>Eukaryota</taxon>
        <taxon>Fungi</taxon>
        <taxon>Fungi incertae sedis</taxon>
        <taxon>Mucoromycota</taxon>
        <taxon>Mortierellomycotina</taxon>
        <taxon>Mortierellomycetes</taxon>
        <taxon>Mortierellales</taxon>
        <taxon>Mortierellaceae</taxon>
        <taxon>Modicella</taxon>
    </lineage>
</organism>
<name>A0A9P6M2D6_9FUNG</name>
<proteinExistence type="predicted"/>
<sequence>MPVDVAIRGDHYKNTVLGPLPSPTRIQKDFGYHLRDPHGTSVGTPVSSSTLAKGNQLPKTLADIQHGHYIKTLQHQKMYELRKLEDKQKFGLNRSETQHTIMDNNGNPVGGVGGEGGSIDLATGVIALRDVDVGEEPFRGAWYGLDDS</sequence>
<evidence type="ECO:0000313" key="2">
    <source>
        <dbReference type="Proteomes" id="UP000749646"/>
    </source>
</evidence>